<dbReference type="EMBL" id="LSRX01000271">
    <property type="protein sequence ID" value="OLQ02179.1"/>
    <property type="molecule type" value="Genomic_DNA"/>
</dbReference>
<feature type="region of interest" description="Disordered" evidence="1">
    <location>
        <begin position="1"/>
        <end position="85"/>
    </location>
</feature>
<feature type="region of interest" description="Disordered" evidence="1">
    <location>
        <begin position="437"/>
        <end position="479"/>
    </location>
</feature>
<accession>A0A1Q9E455</accession>
<feature type="compositionally biased region" description="Basic and acidic residues" evidence="1">
    <location>
        <begin position="1"/>
        <end position="18"/>
    </location>
</feature>
<dbReference type="OrthoDB" id="441599at2759"/>
<dbReference type="Proteomes" id="UP000186817">
    <property type="component" value="Unassembled WGS sequence"/>
</dbReference>
<feature type="compositionally biased region" description="Acidic residues" evidence="1">
    <location>
        <begin position="60"/>
        <end position="75"/>
    </location>
</feature>
<proteinExistence type="predicted"/>
<evidence type="ECO:0000313" key="2">
    <source>
        <dbReference type="EMBL" id="OLQ02179.1"/>
    </source>
</evidence>
<feature type="region of interest" description="Disordered" evidence="1">
    <location>
        <begin position="347"/>
        <end position="373"/>
    </location>
</feature>
<organism evidence="2 3">
    <name type="scientific">Symbiodinium microadriaticum</name>
    <name type="common">Dinoflagellate</name>
    <name type="synonym">Zooxanthella microadriatica</name>
    <dbReference type="NCBI Taxonomy" id="2951"/>
    <lineage>
        <taxon>Eukaryota</taxon>
        <taxon>Sar</taxon>
        <taxon>Alveolata</taxon>
        <taxon>Dinophyceae</taxon>
        <taxon>Suessiales</taxon>
        <taxon>Symbiodiniaceae</taxon>
        <taxon>Symbiodinium</taxon>
    </lineage>
</organism>
<evidence type="ECO:0000256" key="1">
    <source>
        <dbReference type="SAM" id="MobiDB-lite"/>
    </source>
</evidence>
<reference evidence="2 3" key="1">
    <citation type="submission" date="2016-02" db="EMBL/GenBank/DDBJ databases">
        <title>Genome analysis of coral dinoflagellate symbionts highlights evolutionary adaptations to a symbiotic lifestyle.</title>
        <authorList>
            <person name="Aranda M."/>
            <person name="Li Y."/>
            <person name="Liew Y.J."/>
            <person name="Baumgarten S."/>
            <person name="Simakov O."/>
            <person name="Wilson M."/>
            <person name="Piel J."/>
            <person name="Ashoor H."/>
            <person name="Bougouffa S."/>
            <person name="Bajic V.B."/>
            <person name="Ryu T."/>
            <person name="Ravasi T."/>
            <person name="Bayer T."/>
            <person name="Micklem G."/>
            <person name="Kim H."/>
            <person name="Bhak J."/>
            <person name="Lajeunesse T.C."/>
            <person name="Voolstra C.R."/>
        </authorList>
    </citation>
    <scope>NUCLEOTIDE SEQUENCE [LARGE SCALE GENOMIC DNA]</scope>
    <source>
        <strain evidence="2 3">CCMP2467</strain>
    </source>
</reference>
<feature type="compositionally biased region" description="Basic and acidic residues" evidence="1">
    <location>
        <begin position="76"/>
        <end position="85"/>
    </location>
</feature>
<gene>
    <name evidence="2" type="ORF">AK812_SmicGene15036</name>
</gene>
<protein>
    <submittedName>
        <fullName evidence="2">Uncharacterized protein</fullName>
    </submittedName>
</protein>
<dbReference type="AlphaFoldDB" id="A0A1Q9E455"/>
<name>A0A1Q9E455_SYMMI</name>
<comment type="caution">
    <text evidence="2">The sequence shown here is derived from an EMBL/GenBank/DDBJ whole genome shotgun (WGS) entry which is preliminary data.</text>
</comment>
<feature type="compositionally biased region" description="Basic residues" evidence="1">
    <location>
        <begin position="350"/>
        <end position="363"/>
    </location>
</feature>
<feature type="region of interest" description="Disordered" evidence="1">
    <location>
        <begin position="515"/>
        <end position="542"/>
    </location>
</feature>
<feature type="region of interest" description="Disordered" evidence="1">
    <location>
        <begin position="164"/>
        <end position="185"/>
    </location>
</feature>
<sequence>MRRGAETYHDVTEHKQAETTEGESSQQSAALQGELPQPEEGADYSEAHRARMVCRGSAVPDEDTPPDWGDEQTDDDPPHDNNWSDRYFRSSFALDGQLPLATQTTVQMACDSAEHLDTWLEALRCVQTGGTNARRGAQDTLVDVRSGLENRVGVDPTRLFDLFADGPSPRGTDARSPTAESKSLSFSVVGAEDPAASTDRLRRRLMFSVGAVSSSDQEAKEAEPATVEVIQIDSDCEEQEYDEVCGMPWVGSFCQLSGATEALDPPDALSQLRHLEVEMTGVVEKWSRTLAATEADCRGLLRFFGLGVPEESQLAEAAAQLLRALCTFKSQVGDAWSELEQHAIEEARKRGPRKSAKPARLRARTQTTATDTSEVNVTVTRSESNETLDSAARLEGCIQEFTEKRDSFEVQMAGTAATGDSPAQEEGFDVDAGFNELMAWTPPPRSQARGKKKKKVRDNSIAQEEQVAMAPPTQPPDATEAKAIPRTVTAETSAFEEHPHVYPQGDVQETDASHAYHEDTENSREKHDKDTYYQPAGGPTPTSTPWAAQLVPPAKIEQNGVNAVDCDGGPERTRLQKMMRPPKLPPGALASCNKQQRLSSAGHASSGVQLRNAVQRFLKLTGAPGLVHRVPTPSTKYATQLLQYSAKEDPGEALKLLQVLAASKLQVMQNAIQSSLAKKSQWWAALRMLQMTLHLSLQLDQLKC</sequence>
<feature type="compositionally biased region" description="Basic and acidic residues" evidence="1">
    <location>
        <begin position="515"/>
        <end position="531"/>
    </location>
</feature>
<evidence type="ECO:0000313" key="3">
    <source>
        <dbReference type="Proteomes" id="UP000186817"/>
    </source>
</evidence>
<keyword evidence="3" id="KW-1185">Reference proteome</keyword>